<comment type="caution">
    <text evidence="1">The sequence shown here is derived from an EMBL/GenBank/DDBJ whole genome shotgun (WGS) entry which is preliminary data.</text>
</comment>
<dbReference type="InterPro" id="IPR010719">
    <property type="entry name" value="MnmM_MeTrfase"/>
</dbReference>
<dbReference type="GO" id="GO:0008168">
    <property type="term" value="F:methyltransferase activity"/>
    <property type="evidence" value="ECO:0007669"/>
    <property type="project" value="UniProtKB-KW"/>
</dbReference>
<keyword evidence="1" id="KW-0489">Methyltransferase</keyword>
<dbReference type="EMBL" id="BAVS01000018">
    <property type="protein sequence ID" value="GAE94043.1"/>
    <property type="molecule type" value="Genomic_DNA"/>
</dbReference>
<dbReference type="GO" id="GO:0032259">
    <property type="term" value="P:methylation"/>
    <property type="evidence" value="ECO:0007669"/>
    <property type="project" value="UniProtKB-KW"/>
</dbReference>
<keyword evidence="1" id="KW-0808">Transferase</keyword>
<name>W4VMI7_9BACI</name>
<organism evidence="1 2">
    <name type="scientific">Gracilibacillus boraciitolerans JCM 21714</name>
    <dbReference type="NCBI Taxonomy" id="1298598"/>
    <lineage>
        <taxon>Bacteria</taxon>
        <taxon>Bacillati</taxon>
        <taxon>Bacillota</taxon>
        <taxon>Bacilli</taxon>
        <taxon>Bacillales</taxon>
        <taxon>Bacillaceae</taxon>
        <taxon>Gracilibacillus</taxon>
    </lineage>
</organism>
<protein>
    <submittedName>
        <fullName evidence="1">SAM-dependent methyltransferase</fullName>
    </submittedName>
</protein>
<dbReference type="AlphaFoldDB" id="W4VMI7"/>
<accession>W4VMI7</accession>
<keyword evidence="2" id="KW-1185">Reference proteome</keyword>
<gene>
    <name evidence="1" type="ORF">JCM21714_3174</name>
</gene>
<sequence length="63" mass="7269">MIVIYHGHAGGTTEKNEVLAYCEQLDQEKYQVLQYQFINQINKPPFVIAIEKTYSNLSHTLTP</sequence>
<proteinExistence type="predicted"/>
<dbReference type="eggNOG" id="COG0275">
    <property type="taxonomic scope" value="Bacteria"/>
</dbReference>
<dbReference type="Proteomes" id="UP000019102">
    <property type="component" value="Unassembled WGS sequence"/>
</dbReference>
<evidence type="ECO:0000313" key="2">
    <source>
        <dbReference type="Proteomes" id="UP000019102"/>
    </source>
</evidence>
<evidence type="ECO:0000313" key="1">
    <source>
        <dbReference type="EMBL" id="GAE94043.1"/>
    </source>
</evidence>
<dbReference type="Gene3D" id="3.40.50.150">
    <property type="entry name" value="Vaccinia Virus protein VP39"/>
    <property type="match status" value="1"/>
</dbReference>
<dbReference type="InterPro" id="IPR029063">
    <property type="entry name" value="SAM-dependent_MTases_sf"/>
</dbReference>
<dbReference type="Pfam" id="PF06962">
    <property type="entry name" value="rRNA_methylase"/>
    <property type="match status" value="1"/>
</dbReference>
<reference evidence="1 2" key="1">
    <citation type="journal article" date="2014" name="Genome Announc.">
        <title>Draft Genome Sequence of the Boron-Tolerant and Moderately Halotolerant Bacterium Gracilibacillus boraciitolerans JCM 21714T.</title>
        <authorList>
            <person name="Ahmed I."/>
            <person name="Oshima K."/>
            <person name="Suda W."/>
            <person name="Kitamura K."/>
            <person name="Iida T."/>
            <person name="Ohmori Y."/>
            <person name="Fujiwara T."/>
            <person name="Hattori M."/>
            <person name="Ohkuma M."/>
        </authorList>
    </citation>
    <scope>NUCLEOTIDE SEQUENCE [LARGE SCALE GENOMIC DNA]</scope>
    <source>
        <strain evidence="1 2">JCM 21714</strain>
    </source>
</reference>
<dbReference type="STRING" id="1298598.JCM21714_3174"/>